<dbReference type="GO" id="GO:0016787">
    <property type="term" value="F:hydrolase activity"/>
    <property type="evidence" value="ECO:0007669"/>
    <property type="project" value="UniProtKB-KW"/>
</dbReference>
<dbReference type="InterPro" id="IPR050966">
    <property type="entry name" value="Glutamyl_endopeptidase"/>
</dbReference>
<keyword evidence="1" id="KW-0732">Signal</keyword>
<comment type="caution">
    <text evidence="3">The sequence shown here is derived from an EMBL/GenBank/DDBJ whole genome shotgun (WGS) entry which is preliminary data.</text>
</comment>
<dbReference type="SUPFAM" id="SSF50494">
    <property type="entry name" value="Trypsin-like serine proteases"/>
    <property type="match status" value="1"/>
</dbReference>
<dbReference type="InterPro" id="IPR018114">
    <property type="entry name" value="TRYPSIN_HIS"/>
</dbReference>
<keyword evidence="3" id="KW-0378">Hydrolase</keyword>
<feature type="domain" description="Peptidase S1" evidence="2">
    <location>
        <begin position="1"/>
        <end position="200"/>
    </location>
</feature>
<evidence type="ECO:0000313" key="3">
    <source>
        <dbReference type="EMBL" id="MCI0756914.1"/>
    </source>
</evidence>
<dbReference type="InterPro" id="IPR009003">
    <property type="entry name" value="Peptidase_S1_PA"/>
</dbReference>
<name>A0ABS9WCA5_9PROT</name>
<sequence length="200" mass="20605">MAPWRALGRVQTELGARCTGALIGPRTVLTAAHCLVAPNSGRLVQPGSVHMLLGYERGRWRAAARAVRLQVAPGFDPARRGPAAADWALLHLAVPLATAPGEWLEVMRALPARGTRLMLGGYQQDRAEVLLADPDCALAGVVRGAGGVALLRHDCAGTRGASGAPLLAERAPGQWAILGINVAAFAGESAGLAVPGALLP</sequence>
<dbReference type="EMBL" id="JALBUU010000125">
    <property type="protein sequence ID" value="MCI0756914.1"/>
    <property type="molecule type" value="Genomic_DNA"/>
</dbReference>
<accession>A0ABS9WCA5</accession>
<dbReference type="EC" id="3.4.21.-" evidence="3"/>
<dbReference type="Proteomes" id="UP001201985">
    <property type="component" value="Unassembled WGS sequence"/>
</dbReference>
<keyword evidence="4" id="KW-1185">Reference proteome</keyword>
<reference evidence="3 4" key="1">
    <citation type="submission" date="2022-03" db="EMBL/GenBank/DDBJ databases">
        <title>Complete genome analysis of Roseomonas KG 17.1 : a prolific producer of plant growth promoters.</title>
        <authorList>
            <person name="Saadouli I."/>
            <person name="Najjari A."/>
            <person name="Mosbah A."/>
            <person name="Ouzari H.I."/>
        </authorList>
    </citation>
    <scope>NUCLEOTIDE SEQUENCE [LARGE SCALE GENOMIC DNA]</scope>
    <source>
        <strain evidence="3 4">KG17-1</strain>
    </source>
</reference>
<organism evidence="3 4">
    <name type="scientific">Teichococcus vastitatis</name>
    <dbReference type="NCBI Taxonomy" id="2307076"/>
    <lineage>
        <taxon>Bacteria</taxon>
        <taxon>Pseudomonadati</taxon>
        <taxon>Pseudomonadota</taxon>
        <taxon>Alphaproteobacteria</taxon>
        <taxon>Acetobacterales</taxon>
        <taxon>Roseomonadaceae</taxon>
        <taxon>Roseomonas</taxon>
    </lineage>
</organism>
<proteinExistence type="predicted"/>
<dbReference type="Pfam" id="PF13365">
    <property type="entry name" value="Trypsin_2"/>
    <property type="match status" value="1"/>
</dbReference>
<dbReference type="PROSITE" id="PS00134">
    <property type="entry name" value="TRYPSIN_HIS"/>
    <property type="match status" value="1"/>
</dbReference>
<evidence type="ECO:0000313" key="4">
    <source>
        <dbReference type="Proteomes" id="UP001201985"/>
    </source>
</evidence>
<evidence type="ECO:0000259" key="2">
    <source>
        <dbReference type="PROSITE" id="PS50240"/>
    </source>
</evidence>
<dbReference type="InterPro" id="IPR043504">
    <property type="entry name" value="Peptidase_S1_PA_chymotrypsin"/>
</dbReference>
<dbReference type="Gene3D" id="2.40.10.10">
    <property type="entry name" value="Trypsin-like serine proteases"/>
    <property type="match status" value="2"/>
</dbReference>
<protein>
    <submittedName>
        <fullName evidence="3">Trypsin-like serine protease</fullName>
        <ecNumber evidence="3">3.4.21.-</ecNumber>
    </submittedName>
</protein>
<dbReference type="RefSeq" id="WP_157985716.1">
    <property type="nucleotide sequence ID" value="NZ_JALBUU010000125.1"/>
</dbReference>
<gene>
    <name evidence="3" type="ORF">MON41_25085</name>
</gene>
<evidence type="ECO:0000256" key="1">
    <source>
        <dbReference type="ARBA" id="ARBA00022729"/>
    </source>
</evidence>
<dbReference type="PROSITE" id="PS50240">
    <property type="entry name" value="TRYPSIN_DOM"/>
    <property type="match status" value="1"/>
</dbReference>
<dbReference type="InterPro" id="IPR001254">
    <property type="entry name" value="Trypsin_dom"/>
</dbReference>
<dbReference type="PANTHER" id="PTHR15462:SF8">
    <property type="entry name" value="SERINE PROTEASE"/>
    <property type="match status" value="1"/>
</dbReference>
<dbReference type="PANTHER" id="PTHR15462">
    <property type="entry name" value="SERINE PROTEASE"/>
    <property type="match status" value="1"/>
</dbReference>